<protein>
    <recommendedName>
        <fullName evidence="9">Membrane-associated proteins in eicosanoid and glutathione metabolism</fullName>
    </recommendedName>
</protein>
<feature type="transmembrane region" description="Helical" evidence="5">
    <location>
        <begin position="6"/>
        <end position="27"/>
    </location>
</feature>
<evidence type="ECO:0000313" key="7">
    <source>
        <dbReference type="EMBL" id="KAK7465857.1"/>
    </source>
</evidence>
<dbReference type="InterPro" id="IPR050997">
    <property type="entry name" value="MAPEG"/>
</dbReference>
<evidence type="ECO:0000256" key="4">
    <source>
        <dbReference type="ARBA" id="ARBA00023136"/>
    </source>
</evidence>
<evidence type="ECO:0000256" key="3">
    <source>
        <dbReference type="ARBA" id="ARBA00022989"/>
    </source>
</evidence>
<dbReference type="EMBL" id="JBANRG010000009">
    <property type="protein sequence ID" value="KAK7463893.1"/>
    <property type="molecule type" value="Genomic_DNA"/>
</dbReference>
<name>A0ABR1JM71_9AGAR</name>
<reference evidence="6 8" key="1">
    <citation type="submission" date="2024-01" db="EMBL/GenBank/DDBJ databases">
        <title>A draft genome for the cacao thread blight pathogen Marasmiellus scandens.</title>
        <authorList>
            <person name="Baruah I.K."/>
            <person name="Leung J."/>
            <person name="Bukari Y."/>
            <person name="Amoako-Attah I."/>
            <person name="Meinhardt L.W."/>
            <person name="Bailey B.A."/>
            <person name="Cohen S.P."/>
        </authorList>
    </citation>
    <scope>NUCLEOTIDE SEQUENCE [LARGE SCALE GENOMIC DNA]</scope>
    <source>
        <strain evidence="6 8">GH-19</strain>
    </source>
</reference>
<comment type="subcellular location">
    <subcellularLocation>
        <location evidence="1">Membrane</location>
        <topology evidence="1">Multi-pass membrane protein</topology>
    </subcellularLocation>
</comment>
<keyword evidence="3 5" id="KW-1133">Transmembrane helix</keyword>
<dbReference type="Gene3D" id="1.20.120.550">
    <property type="entry name" value="Membrane associated eicosanoid/glutathione metabolism-like domain"/>
    <property type="match status" value="1"/>
</dbReference>
<dbReference type="InterPro" id="IPR023352">
    <property type="entry name" value="MAPEG-like_dom_sf"/>
</dbReference>
<organism evidence="6 8">
    <name type="scientific">Marasmiellus scandens</name>
    <dbReference type="NCBI Taxonomy" id="2682957"/>
    <lineage>
        <taxon>Eukaryota</taxon>
        <taxon>Fungi</taxon>
        <taxon>Dikarya</taxon>
        <taxon>Basidiomycota</taxon>
        <taxon>Agaricomycotina</taxon>
        <taxon>Agaricomycetes</taxon>
        <taxon>Agaricomycetidae</taxon>
        <taxon>Agaricales</taxon>
        <taxon>Marasmiineae</taxon>
        <taxon>Omphalotaceae</taxon>
        <taxon>Marasmiellus</taxon>
    </lineage>
</organism>
<evidence type="ECO:0000256" key="1">
    <source>
        <dbReference type="ARBA" id="ARBA00004141"/>
    </source>
</evidence>
<evidence type="ECO:0000256" key="2">
    <source>
        <dbReference type="ARBA" id="ARBA00022692"/>
    </source>
</evidence>
<accession>A0ABR1JM71</accession>
<evidence type="ECO:0000313" key="8">
    <source>
        <dbReference type="Proteomes" id="UP001498398"/>
    </source>
</evidence>
<dbReference type="Pfam" id="PF01124">
    <property type="entry name" value="MAPEG"/>
    <property type="match status" value="1"/>
</dbReference>
<sequence length="151" mass="16174">MSSTIVVPQGVSYVAGSLLSTAFLLLGQTIVVSRFRKAAGVPYPQVYAEKSDAAASIHAQKFNCAQRAHQNTLEAIPNIYLTTLLTSLKYPKFAAAAVAVWTIARVFYTRGYITGDPKKRTNPISMLGSFASVGLLGSSVWTVYQLIAAGI</sequence>
<dbReference type="PANTHER" id="PTHR10250">
    <property type="entry name" value="MICROSOMAL GLUTATHIONE S-TRANSFERASE"/>
    <property type="match status" value="1"/>
</dbReference>
<proteinExistence type="predicted"/>
<comment type="caution">
    <text evidence="6">The sequence shown here is derived from an EMBL/GenBank/DDBJ whole genome shotgun (WGS) entry which is preliminary data.</text>
</comment>
<dbReference type="PANTHER" id="PTHR10250:SF26">
    <property type="entry name" value="GLUTATHIONE S-TRANSFERASE 3, MITOCHONDRIAL"/>
    <property type="match status" value="1"/>
</dbReference>
<dbReference type="Proteomes" id="UP001498398">
    <property type="component" value="Unassembled WGS sequence"/>
</dbReference>
<evidence type="ECO:0000313" key="6">
    <source>
        <dbReference type="EMBL" id="KAK7463893.1"/>
    </source>
</evidence>
<keyword evidence="4 5" id="KW-0472">Membrane</keyword>
<feature type="transmembrane region" description="Helical" evidence="5">
    <location>
        <begin position="125"/>
        <end position="147"/>
    </location>
</feature>
<dbReference type="SUPFAM" id="SSF161084">
    <property type="entry name" value="MAPEG domain-like"/>
    <property type="match status" value="1"/>
</dbReference>
<gene>
    <name evidence="7" type="ORF">VKT23_005828</name>
    <name evidence="6" type="ORF">VKT23_007229</name>
</gene>
<keyword evidence="8" id="KW-1185">Reference proteome</keyword>
<keyword evidence="2 5" id="KW-0812">Transmembrane</keyword>
<evidence type="ECO:0000256" key="5">
    <source>
        <dbReference type="SAM" id="Phobius"/>
    </source>
</evidence>
<dbReference type="InterPro" id="IPR001129">
    <property type="entry name" value="Membr-assoc_MAPEG"/>
</dbReference>
<dbReference type="EMBL" id="JBANRG010000006">
    <property type="protein sequence ID" value="KAK7465857.1"/>
    <property type="molecule type" value="Genomic_DNA"/>
</dbReference>
<evidence type="ECO:0008006" key="9">
    <source>
        <dbReference type="Google" id="ProtNLM"/>
    </source>
</evidence>